<dbReference type="EC" id="2.4.2.17" evidence="6 18"/>
<dbReference type="UniPathway" id="UPA00031">
    <property type="reaction ID" value="UER00006"/>
</dbReference>
<comment type="similarity">
    <text evidence="5 18">Belongs to the ATP phosphoribosyltransferase family. Long subfamily.</text>
</comment>
<feature type="domain" description="Histidine biosynthesis HisG C-terminal" evidence="20">
    <location>
        <begin position="212"/>
        <end position="284"/>
    </location>
</feature>
<gene>
    <name evidence="18" type="primary">hisG</name>
    <name evidence="21" type="ORF">DXN05_09460</name>
</gene>
<evidence type="ECO:0000259" key="19">
    <source>
        <dbReference type="Pfam" id="PF01634"/>
    </source>
</evidence>
<dbReference type="Pfam" id="PF01634">
    <property type="entry name" value="HisG"/>
    <property type="match status" value="1"/>
</dbReference>
<proteinExistence type="inferred from homology"/>
<comment type="subcellular location">
    <subcellularLocation>
        <location evidence="3 18">Cytoplasm</location>
    </subcellularLocation>
</comment>
<evidence type="ECO:0000256" key="14">
    <source>
        <dbReference type="ARBA" id="ARBA00022840"/>
    </source>
</evidence>
<evidence type="ECO:0000256" key="10">
    <source>
        <dbReference type="ARBA" id="ARBA00022676"/>
    </source>
</evidence>
<keyword evidence="12 18" id="KW-0479">Metal-binding</keyword>
<evidence type="ECO:0000256" key="5">
    <source>
        <dbReference type="ARBA" id="ARBA00007955"/>
    </source>
</evidence>
<evidence type="ECO:0000256" key="8">
    <source>
        <dbReference type="ARBA" id="ARBA00022490"/>
    </source>
</evidence>
<evidence type="ECO:0000256" key="3">
    <source>
        <dbReference type="ARBA" id="ARBA00004496"/>
    </source>
</evidence>
<evidence type="ECO:0000313" key="22">
    <source>
        <dbReference type="Proteomes" id="UP000261284"/>
    </source>
</evidence>
<feature type="domain" description="ATP phosphoribosyltransferase catalytic" evidence="19">
    <location>
        <begin position="53"/>
        <end position="207"/>
    </location>
</feature>
<comment type="pathway">
    <text evidence="4 18">Amino-acid biosynthesis; L-histidine biosynthesis; L-histidine from 5-phospho-alpha-D-ribose 1-diphosphate: step 1/9.</text>
</comment>
<dbReference type="InterPro" id="IPR013820">
    <property type="entry name" value="ATP_PRibTrfase_cat"/>
</dbReference>
<keyword evidence="10 18" id="KW-0328">Glycosyltransferase</keyword>
<evidence type="ECO:0000256" key="13">
    <source>
        <dbReference type="ARBA" id="ARBA00022741"/>
    </source>
</evidence>
<dbReference type="FunFam" id="3.40.190.10:FF:000008">
    <property type="entry name" value="ATP phosphoribosyltransferase"/>
    <property type="match status" value="1"/>
</dbReference>
<evidence type="ECO:0000256" key="16">
    <source>
        <dbReference type="ARBA" id="ARBA00023102"/>
    </source>
</evidence>
<dbReference type="PROSITE" id="PS01316">
    <property type="entry name" value="ATP_P_PHORIBOSYLTR"/>
    <property type="match status" value="1"/>
</dbReference>
<evidence type="ECO:0000256" key="9">
    <source>
        <dbReference type="ARBA" id="ARBA00022605"/>
    </source>
</evidence>
<comment type="activity regulation">
    <text evidence="18">Feedback inhibited by histidine.</text>
</comment>
<dbReference type="GO" id="GO:0000105">
    <property type="term" value="P:L-histidine biosynthetic process"/>
    <property type="evidence" value="ECO:0007669"/>
    <property type="project" value="UniProtKB-UniRule"/>
</dbReference>
<dbReference type="GO" id="GO:0005737">
    <property type="term" value="C:cytoplasm"/>
    <property type="evidence" value="ECO:0007669"/>
    <property type="project" value="UniProtKB-SubCell"/>
</dbReference>
<comment type="function">
    <text evidence="17 18">Catalyzes the condensation of ATP and 5-phosphoribose 1-diphosphate to form N'-(5'-phosphoribosyl)-ATP (PR-ATP). Has a crucial role in the pathway because the rate of histidine biosynthesis seems to be controlled primarily by regulation of HisG enzymatic activity.</text>
</comment>
<dbReference type="PANTHER" id="PTHR21403:SF8">
    <property type="entry name" value="ATP PHOSPHORIBOSYLTRANSFERASE"/>
    <property type="match status" value="1"/>
</dbReference>
<organism evidence="21 22">
    <name type="scientific">Deminuibacter soli</name>
    <dbReference type="NCBI Taxonomy" id="2291815"/>
    <lineage>
        <taxon>Bacteria</taxon>
        <taxon>Pseudomonadati</taxon>
        <taxon>Bacteroidota</taxon>
        <taxon>Chitinophagia</taxon>
        <taxon>Chitinophagales</taxon>
        <taxon>Chitinophagaceae</taxon>
        <taxon>Deminuibacter</taxon>
    </lineage>
</organism>
<accession>A0A3E1NM18</accession>
<dbReference type="NCBIfam" id="TIGR00070">
    <property type="entry name" value="hisG"/>
    <property type="match status" value="1"/>
</dbReference>
<dbReference type="OrthoDB" id="9801867at2"/>
<name>A0A3E1NM18_9BACT</name>
<evidence type="ECO:0000313" key="21">
    <source>
        <dbReference type="EMBL" id="RFM28980.1"/>
    </source>
</evidence>
<keyword evidence="16 18" id="KW-0368">Histidine biosynthesis</keyword>
<evidence type="ECO:0000256" key="15">
    <source>
        <dbReference type="ARBA" id="ARBA00022842"/>
    </source>
</evidence>
<evidence type="ECO:0000256" key="2">
    <source>
        <dbReference type="ARBA" id="ARBA00001946"/>
    </source>
</evidence>
<protein>
    <recommendedName>
        <fullName evidence="7 18">ATP phosphoribosyltransferase</fullName>
        <shortName evidence="18">ATP-PRT</shortName>
        <shortName evidence="18">ATP-PRTase</shortName>
        <ecNumber evidence="6 18">2.4.2.17</ecNumber>
    </recommendedName>
</protein>
<comment type="catalytic activity">
    <reaction evidence="1 18">
        <text>1-(5-phospho-beta-D-ribosyl)-ATP + diphosphate = 5-phospho-alpha-D-ribose 1-diphosphate + ATP</text>
        <dbReference type="Rhea" id="RHEA:18473"/>
        <dbReference type="ChEBI" id="CHEBI:30616"/>
        <dbReference type="ChEBI" id="CHEBI:33019"/>
        <dbReference type="ChEBI" id="CHEBI:58017"/>
        <dbReference type="ChEBI" id="CHEBI:73183"/>
        <dbReference type="EC" id="2.4.2.17"/>
    </reaction>
</comment>
<evidence type="ECO:0000256" key="12">
    <source>
        <dbReference type="ARBA" id="ARBA00022723"/>
    </source>
</evidence>
<dbReference type="InterPro" id="IPR015867">
    <property type="entry name" value="N-reg_PII/ATP_PRibTrfase_C"/>
</dbReference>
<keyword evidence="14 18" id="KW-0067">ATP-binding</keyword>
<dbReference type="GO" id="GO:0003879">
    <property type="term" value="F:ATP phosphoribosyltransferase activity"/>
    <property type="evidence" value="ECO:0007669"/>
    <property type="project" value="UniProtKB-UniRule"/>
</dbReference>
<evidence type="ECO:0000256" key="7">
    <source>
        <dbReference type="ARBA" id="ARBA00020998"/>
    </source>
</evidence>
<dbReference type="EMBL" id="QTJU01000002">
    <property type="protein sequence ID" value="RFM28980.1"/>
    <property type="molecule type" value="Genomic_DNA"/>
</dbReference>
<keyword evidence="22" id="KW-1185">Reference proteome</keyword>
<dbReference type="HAMAP" id="MF_00079">
    <property type="entry name" value="HisG_Long"/>
    <property type="match status" value="1"/>
</dbReference>
<dbReference type="Gene3D" id="3.30.70.120">
    <property type="match status" value="1"/>
</dbReference>
<evidence type="ECO:0000256" key="1">
    <source>
        <dbReference type="ARBA" id="ARBA00000915"/>
    </source>
</evidence>
<dbReference type="InterPro" id="IPR011322">
    <property type="entry name" value="N-reg_PII-like_a/b"/>
</dbReference>
<dbReference type="FunFam" id="3.30.70.120:FF:000002">
    <property type="entry name" value="ATP phosphoribosyltransferase"/>
    <property type="match status" value="1"/>
</dbReference>
<sequence>MSNMKLRLAIQKSGRLHDDSMRLLKECGIDISNGVNKLKSEASNFPLEVFFLRDDDIPQYVEDAVADIGFVGENVVYEKKKKIDVVEKLGFGKCRLSIAISKGENYTSAAFLQGKRIATSYPVLVEDFLKANNITAEIHEISGSVEIAPGIGLADAICDLVSSGSTLFMNGLQEVEPILQSQAVLVKNEQLSPEQQAILDKLLFRIQSVKKAKNNKYVLLNAPNDKLDEIISLLPGMKSPTVLPLAEAGWSSVHSVLSETQFWDIIEKLKAAGAQGILVVPIEKMII</sequence>
<keyword evidence="9 18" id="KW-0028">Amino-acid biosynthesis</keyword>
<keyword evidence="13 18" id="KW-0547">Nucleotide-binding</keyword>
<comment type="cofactor">
    <cofactor evidence="2 18">
        <name>Mg(2+)</name>
        <dbReference type="ChEBI" id="CHEBI:18420"/>
    </cofactor>
</comment>
<keyword evidence="8 18" id="KW-0963">Cytoplasm</keyword>
<evidence type="ECO:0000256" key="6">
    <source>
        <dbReference type="ARBA" id="ARBA00011946"/>
    </source>
</evidence>
<evidence type="ECO:0000256" key="17">
    <source>
        <dbReference type="ARBA" id="ARBA00024861"/>
    </source>
</evidence>
<dbReference type="Gene3D" id="3.40.190.10">
    <property type="entry name" value="Periplasmic binding protein-like II"/>
    <property type="match status" value="2"/>
</dbReference>
<keyword evidence="15 18" id="KW-0460">Magnesium</keyword>
<comment type="caution">
    <text evidence="21">The sequence shown here is derived from an EMBL/GenBank/DDBJ whole genome shotgun (WGS) entry which is preliminary data.</text>
</comment>
<evidence type="ECO:0000256" key="18">
    <source>
        <dbReference type="HAMAP-Rule" id="MF_00079"/>
    </source>
</evidence>
<dbReference type="AlphaFoldDB" id="A0A3E1NM18"/>
<dbReference type="InterPro" id="IPR001348">
    <property type="entry name" value="ATP_PRibTrfase_HisG"/>
</dbReference>
<dbReference type="InterPro" id="IPR020621">
    <property type="entry name" value="ATP-PRT_HisG_long"/>
</dbReference>
<dbReference type="PANTHER" id="PTHR21403">
    <property type="entry name" value="ATP PHOSPHORIBOSYLTRANSFERASE ATP-PRTASE"/>
    <property type="match status" value="1"/>
</dbReference>
<dbReference type="SUPFAM" id="SSF53850">
    <property type="entry name" value="Periplasmic binding protein-like II"/>
    <property type="match status" value="1"/>
</dbReference>
<dbReference type="Pfam" id="PF08029">
    <property type="entry name" value="HisG_C"/>
    <property type="match status" value="1"/>
</dbReference>
<dbReference type="NCBIfam" id="TIGR03455">
    <property type="entry name" value="HisG_C-term"/>
    <property type="match status" value="1"/>
</dbReference>
<evidence type="ECO:0000256" key="11">
    <source>
        <dbReference type="ARBA" id="ARBA00022679"/>
    </source>
</evidence>
<dbReference type="SUPFAM" id="SSF54913">
    <property type="entry name" value="GlnB-like"/>
    <property type="match status" value="1"/>
</dbReference>
<dbReference type="GO" id="GO:0000287">
    <property type="term" value="F:magnesium ion binding"/>
    <property type="evidence" value="ECO:0007669"/>
    <property type="project" value="UniProtKB-UniRule"/>
</dbReference>
<evidence type="ECO:0000259" key="20">
    <source>
        <dbReference type="Pfam" id="PF08029"/>
    </source>
</evidence>
<dbReference type="Proteomes" id="UP000261284">
    <property type="component" value="Unassembled WGS sequence"/>
</dbReference>
<reference evidence="21 22" key="1">
    <citation type="submission" date="2018-08" db="EMBL/GenBank/DDBJ databases">
        <title>Chitinophagaceae sp. K23C18032701, a novel bacterium isolated from forest soil.</title>
        <authorList>
            <person name="Wang C."/>
        </authorList>
    </citation>
    <scope>NUCLEOTIDE SEQUENCE [LARGE SCALE GENOMIC DNA]</scope>
    <source>
        <strain evidence="21 22">K23C18032701</strain>
    </source>
</reference>
<dbReference type="GO" id="GO:0005524">
    <property type="term" value="F:ATP binding"/>
    <property type="evidence" value="ECO:0007669"/>
    <property type="project" value="UniProtKB-KW"/>
</dbReference>
<keyword evidence="11 18" id="KW-0808">Transferase</keyword>
<evidence type="ECO:0000256" key="4">
    <source>
        <dbReference type="ARBA" id="ARBA00004667"/>
    </source>
</evidence>
<dbReference type="InterPro" id="IPR018198">
    <property type="entry name" value="ATP_PRibTrfase_CS"/>
</dbReference>
<dbReference type="InterPro" id="IPR013115">
    <property type="entry name" value="HisG_C"/>
</dbReference>